<keyword evidence="5" id="KW-0677">Repeat</keyword>
<dbReference type="Pfam" id="PF17809">
    <property type="entry name" value="UPA_2"/>
    <property type="match status" value="1"/>
</dbReference>
<feature type="region of interest" description="Disordered" evidence="10">
    <location>
        <begin position="1"/>
        <end position="36"/>
    </location>
</feature>
<proteinExistence type="predicted"/>
<feature type="repeat" description="ANK" evidence="9">
    <location>
        <begin position="755"/>
        <end position="787"/>
    </location>
</feature>
<gene>
    <name evidence="13" type="primary">ANK2</name>
    <name evidence="13" type="ORF">Tcan_05603</name>
</gene>
<dbReference type="PANTHER" id="PTHR24123">
    <property type="entry name" value="ANKYRIN REPEAT-CONTAINING"/>
    <property type="match status" value="1"/>
</dbReference>
<dbReference type="Pfam" id="PF13637">
    <property type="entry name" value="Ank_4"/>
    <property type="match status" value="1"/>
</dbReference>
<dbReference type="Pfam" id="PF00791">
    <property type="entry name" value="ZU5"/>
    <property type="match status" value="1"/>
</dbReference>
<feature type="domain" description="Death" evidence="11">
    <location>
        <begin position="1507"/>
        <end position="1577"/>
    </location>
</feature>
<keyword evidence="8" id="KW-0206">Cytoskeleton</keyword>
<dbReference type="FunFam" id="1.25.40.20:FF:000095">
    <property type="entry name" value="Ankyrin 2, isoform J"/>
    <property type="match status" value="1"/>
</dbReference>
<feature type="compositionally biased region" description="Basic and acidic residues" evidence="10">
    <location>
        <begin position="1748"/>
        <end position="1763"/>
    </location>
</feature>
<dbReference type="Pfam" id="PF13606">
    <property type="entry name" value="Ank_3"/>
    <property type="match status" value="1"/>
</dbReference>
<dbReference type="GO" id="GO:0016020">
    <property type="term" value="C:membrane"/>
    <property type="evidence" value="ECO:0007669"/>
    <property type="project" value="UniProtKB-SubCell"/>
</dbReference>
<dbReference type="InterPro" id="IPR002110">
    <property type="entry name" value="Ankyrin_rpt"/>
</dbReference>
<feature type="repeat" description="ANK" evidence="9">
    <location>
        <begin position="326"/>
        <end position="358"/>
    </location>
</feature>
<evidence type="ECO:0000256" key="9">
    <source>
        <dbReference type="PROSITE-ProRule" id="PRU00023"/>
    </source>
</evidence>
<evidence type="ECO:0000256" key="1">
    <source>
        <dbReference type="ARBA" id="ARBA00004245"/>
    </source>
</evidence>
<dbReference type="Pfam" id="PF12796">
    <property type="entry name" value="Ank_2"/>
    <property type="match status" value="7"/>
</dbReference>
<dbReference type="SMART" id="SM00218">
    <property type="entry name" value="ZU5"/>
    <property type="match status" value="1"/>
</dbReference>
<feature type="repeat" description="ANK" evidence="9">
    <location>
        <begin position="227"/>
        <end position="259"/>
    </location>
</feature>
<dbReference type="CDD" id="cd08317">
    <property type="entry name" value="Death_ank"/>
    <property type="match status" value="1"/>
</dbReference>
<dbReference type="InterPro" id="IPR000488">
    <property type="entry name" value="Death_dom"/>
</dbReference>
<feature type="compositionally biased region" description="Basic and acidic residues" evidence="10">
    <location>
        <begin position="1708"/>
        <end position="1729"/>
    </location>
</feature>
<dbReference type="SMART" id="SM00248">
    <property type="entry name" value="ANK"/>
    <property type="match status" value="23"/>
</dbReference>
<feature type="compositionally biased region" description="Basic and acidic residues" evidence="10">
    <location>
        <begin position="1773"/>
        <end position="1801"/>
    </location>
</feature>
<evidence type="ECO:0000256" key="5">
    <source>
        <dbReference type="ARBA" id="ARBA00022737"/>
    </source>
</evidence>
<dbReference type="PRINTS" id="PR01415">
    <property type="entry name" value="ANKYRIN"/>
</dbReference>
<evidence type="ECO:0000259" key="12">
    <source>
        <dbReference type="PROSITE" id="PS51145"/>
    </source>
</evidence>
<feature type="repeat" description="ANK" evidence="9">
    <location>
        <begin position="623"/>
        <end position="655"/>
    </location>
</feature>
<dbReference type="FunFam" id="2.60.220.30:FF:000002">
    <property type="entry name" value="Ankyrin-3 isoform 2"/>
    <property type="match status" value="1"/>
</dbReference>
<feature type="domain" description="ZU5" evidence="12">
    <location>
        <begin position="999"/>
        <end position="1156"/>
    </location>
</feature>
<dbReference type="InterPro" id="IPR036770">
    <property type="entry name" value="Ankyrin_rpt-contain_sf"/>
</dbReference>
<dbReference type="PROSITE" id="PS50088">
    <property type="entry name" value="ANK_REPEAT"/>
    <property type="match status" value="21"/>
</dbReference>
<evidence type="ECO:0000313" key="13">
    <source>
        <dbReference type="EMBL" id="KHN75718.1"/>
    </source>
</evidence>
<dbReference type="SUPFAM" id="SSF48403">
    <property type="entry name" value="Ankyrin repeat"/>
    <property type="match status" value="3"/>
</dbReference>
<reference evidence="13 14" key="1">
    <citation type="submission" date="2014-11" db="EMBL/GenBank/DDBJ databases">
        <title>Genetic blueprint of the zoonotic pathogen Toxocara canis.</title>
        <authorList>
            <person name="Zhu X.-Q."/>
            <person name="Korhonen P.K."/>
            <person name="Cai H."/>
            <person name="Young N.D."/>
            <person name="Nejsum P."/>
            <person name="von Samson-Himmelstjerna G."/>
            <person name="Boag P.R."/>
            <person name="Tan P."/>
            <person name="Li Q."/>
            <person name="Min J."/>
            <person name="Yang Y."/>
            <person name="Wang X."/>
            <person name="Fang X."/>
            <person name="Hall R.S."/>
            <person name="Hofmann A."/>
            <person name="Sternberg P.W."/>
            <person name="Jex A.R."/>
            <person name="Gasser R.B."/>
        </authorList>
    </citation>
    <scope>NUCLEOTIDE SEQUENCE [LARGE SCALE GENOMIC DNA]</scope>
    <source>
        <strain evidence="13">PN_DK_2014</strain>
    </source>
</reference>
<feature type="repeat" description="ANK" evidence="9">
    <location>
        <begin position="260"/>
        <end position="292"/>
    </location>
</feature>
<dbReference type="Pfam" id="PF00023">
    <property type="entry name" value="Ank"/>
    <property type="match status" value="3"/>
</dbReference>
<dbReference type="FunFam" id="1.25.40.20:FF:000003">
    <property type="entry name" value="Ankyrin, isoform B"/>
    <property type="match status" value="1"/>
</dbReference>
<dbReference type="PROSITE" id="PS50297">
    <property type="entry name" value="ANK_REP_REGION"/>
    <property type="match status" value="20"/>
</dbReference>
<feature type="region of interest" description="Disordered" evidence="10">
    <location>
        <begin position="1708"/>
        <end position="1808"/>
    </location>
</feature>
<keyword evidence="7" id="KW-0472">Membrane</keyword>
<dbReference type="Pfam" id="PF00531">
    <property type="entry name" value="Death"/>
    <property type="match status" value="1"/>
</dbReference>
<organism evidence="13 14">
    <name type="scientific">Toxocara canis</name>
    <name type="common">Canine roundworm</name>
    <dbReference type="NCBI Taxonomy" id="6265"/>
    <lineage>
        <taxon>Eukaryota</taxon>
        <taxon>Metazoa</taxon>
        <taxon>Ecdysozoa</taxon>
        <taxon>Nematoda</taxon>
        <taxon>Chromadorea</taxon>
        <taxon>Rhabditida</taxon>
        <taxon>Spirurina</taxon>
        <taxon>Ascaridomorpha</taxon>
        <taxon>Ascaridoidea</taxon>
        <taxon>Toxocaridae</taxon>
        <taxon>Toxocara</taxon>
    </lineage>
</organism>
<feature type="repeat" description="ANK" evidence="9">
    <location>
        <begin position="689"/>
        <end position="721"/>
    </location>
</feature>
<feature type="repeat" description="ANK" evidence="9">
    <location>
        <begin position="392"/>
        <end position="424"/>
    </location>
</feature>
<dbReference type="GO" id="GO:0005856">
    <property type="term" value="C:cytoskeleton"/>
    <property type="evidence" value="ECO:0007669"/>
    <property type="project" value="UniProtKB-SubCell"/>
</dbReference>
<evidence type="ECO:0000256" key="7">
    <source>
        <dbReference type="ARBA" id="ARBA00023136"/>
    </source>
</evidence>
<dbReference type="FunFam" id="1.25.40.20:FF:000001">
    <property type="entry name" value="Ankyrin-2 isoform 2"/>
    <property type="match status" value="1"/>
</dbReference>
<evidence type="ECO:0000313" key="14">
    <source>
        <dbReference type="Proteomes" id="UP000031036"/>
    </source>
</evidence>
<dbReference type="PROSITE" id="PS51145">
    <property type="entry name" value="ZU5"/>
    <property type="match status" value="2"/>
</dbReference>
<keyword evidence="3" id="KW-0963">Cytoplasm</keyword>
<evidence type="ECO:0000256" key="3">
    <source>
        <dbReference type="ARBA" id="ARBA00022490"/>
    </source>
</evidence>
<dbReference type="EMBL" id="JPKZ01002633">
    <property type="protein sequence ID" value="KHN75718.1"/>
    <property type="molecule type" value="Genomic_DNA"/>
</dbReference>
<feature type="repeat" description="ANK" evidence="9">
    <location>
        <begin position="722"/>
        <end position="754"/>
    </location>
</feature>
<dbReference type="Gene3D" id="1.10.533.10">
    <property type="entry name" value="Death Domain, Fas"/>
    <property type="match status" value="1"/>
</dbReference>
<feature type="repeat" description="ANK" evidence="9">
    <location>
        <begin position="99"/>
        <end position="131"/>
    </location>
</feature>
<evidence type="ECO:0000256" key="4">
    <source>
        <dbReference type="ARBA" id="ARBA00022553"/>
    </source>
</evidence>
<dbReference type="PROSITE" id="PS50017">
    <property type="entry name" value="DEATH_DOMAIN"/>
    <property type="match status" value="1"/>
</dbReference>
<feature type="compositionally biased region" description="Polar residues" evidence="10">
    <location>
        <begin position="14"/>
        <end position="36"/>
    </location>
</feature>
<sequence>MTDPGAEGIESAVANPNPSQPAADNSQHSNKGESSASFLRAARAGNLDRVLELLRSGTDINTCNANGLNALHLASKEGHHEVVRELLKRKALVDAATKKGNTALHIASLAGQELIVTILVENGANVNVQSLNGFTPLYMAAQENHESVVRYLLAHGANQALATEDGFTPLAVALQQGHDRVVALLLENDTRGKVRLPALHIAAKKDDTKAATLLLQNEHNADVTSKSGFTPLHIAAHYGNENVAQLLLEKGANVNYQARHNISPLHVATKWGRANMVSLLLAHGAVIDCRTRDLLTPLHCAARSGHDQVVDLLLEKGAPINAKTKNGLAPLHMAAQGDHVDTARILLYHRAPVDDVTVDYLTPLHVAAHCGHVRVAKLLLDRNADPNARALNGFTPLHIACKKNRIKVVELLLKYHAAIEATTESGLSPLHVAAFMGAINIVIYLLQQGANADVATVRGETPLHLAARANQTDIVRVLLRNGAKVDAAARELQTPLHIASRLGNTDIVVLLLQAGASPNSATRDQYTPLHIAAKEGQEEVAAILLDHGADKTLLTKKGFTPLHLAAKYGNLQVAKLLLERGTPVDIEGKNQVTPLHVAAHYNNDKVALLLLENGASAHAAAKNGYTPLHIAAKKNQMDIATTLLHYKADANAESKAGFTALHLAAQEGHREMCALLIENGAKVGATAKNGLTPMHLCAQEDRVNVAEELVKEHAAIDPQTKAGYTPLHVACHFGQMNMVRFLIKHGAPVSATTRASYTPLHQAAQQGHNNVVRYLLEHGASPNVHTATGQTPLSIAERLGYVSVVEALKTVTETTVITETTTITEERYKPQNPEAMNETMFSDSEDEATAAALDEDPSHLRALVHSPLRLSTSDDHDLSFFPNHTSSPYPSPAGEFRLSPSREDNQVTANAHVRDFSESLTQGLHDSTGVHLIHTAEPLLSRSPEMDTADGDLDALIRKAQHEPVATAMADSTLDTTIPDNVALTHTTVQPSKLLHKTFLISFMVDARGGAMRGCRHSGVRIIIPPRKASQPMRITCRYLRKDKLAHPPPLSEGEALASRVLEMAPHGAKFLGPVILEVPHFASLRGREREIVILRSDDGQHWKEHQLEATEDAVQEVLNESFDAEELSQLDDLHTTRITRILTNDFPMYFAVVTRVRQEVHCVGPEGGVILSSVVPRVQAIFPDGSLTKTIKVSVQAQPVPHEIVTRLHGNRVAVSPIVTVEPRRRKFHKPITLCIPLPQSAHKGMLTQYSGQPGQEPPTLRLLCSITGGSAPAQWEDITGTTQLTFTGEDVSFTTTVSARFWLMDCQTPRDAARMAQEVYNEAIAVPYMAKFVVFARRTFPTEGQLRVFCMTDDREDKTLEKQEHFIEIAKSKDVEVLSGRHQFLEFAGNILPITKSGDQLSLYFLPFQENRLAFLIKTRAQDDEEAAAGGRIAFMKEPKSRADSLPPQQPLCTLAITLPDYTGQETPVSALSVEAPSITVRYAEPLKETSEPPGLPISQVSRLIGADWHRLARALEVPDTDIRQVRQQLVGREPITILRIWIYLKKEYATPDALRNALRRIGREDVLREMGRDEEAIDMDASSASHPVVEDPSVLQSTATPSYQTTQGIQFARASAADAYTTEPISQAIVQEEDEEVPVSEIRTVVRTERHVHDSENGPIVEERTITTTYEDDIAVNEEVVDRIVPLNEEEQEKWDRMVREAQDALERQEPLQSEDGEHREVYQEEHETEDGTIVKTTTVKTSHVTREQPEWSHGHEKQAIEQPLPTHTDVADHVSEASEKGREKQKLSEDEKGHVLESEGSMAQ</sequence>
<dbReference type="SMART" id="SM00005">
    <property type="entry name" value="DEATH"/>
    <property type="match status" value="1"/>
</dbReference>
<feature type="repeat" description="ANK" evidence="9">
    <location>
        <begin position="66"/>
        <end position="98"/>
    </location>
</feature>
<feature type="repeat" description="ANK" evidence="9">
    <location>
        <begin position="656"/>
        <end position="688"/>
    </location>
</feature>
<dbReference type="InterPro" id="IPR000906">
    <property type="entry name" value="ZU5_dom"/>
</dbReference>
<keyword evidence="14" id="KW-1185">Reference proteome</keyword>
<accession>A0A0B2V2F9</accession>
<dbReference type="Gene3D" id="2.60.40.2660">
    <property type="match status" value="1"/>
</dbReference>
<feature type="repeat" description="ANK" evidence="9">
    <location>
        <begin position="359"/>
        <end position="391"/>
    </location>
</feature>
<dbReference type="GO" id="GO:0007165">
    <property type="term" value="P:signal transduction"/>
    <property type="evidence" value="ECO:0007669"/>
    <property type="project" value="InterPro"/>
</dbReference>
<feature type="repeat" description="ANK" evidence="9">
    <location>
        <begin position="557"/>
        <end position="589"/>
    </location>
</feature>
<feature type="repeat" description="ANK" evidence="9">
    <location>
        <begin position="524"/>
        <end position="556"/>
    </location>
</feature>
<feature type="repeat" description="ANK" evidence="9">
    <location>
        <begin position="590"/>
        <end position="622"/>
    </location>
</feature>
<dbReference type="InterPro" id="IPR040745">
    <property type="entry name" value="Ankyrin_UPA"/>
</dbReference>
<name>A0A0B2V2F9_TOXCA</name>
<dbReference type="Gene3D" id="1.25.40.20">
    <property type="entry name" value="Ankyrin repeat-containing domain"/>
    <property type="match status" value="3"/>
</dbReference>
<evidence type="ECO:0000256" key="8">
    <source>
        <dbReference type="ARBA" id="ARBA00023212"/>
    </source>
</evidence>
<feature type="domain" description="ZU5" evidence="12">
    <location>
        <begin position="1158"/>
        <end position="1302"/>
    </location>
</feature>
<evidence type="ECO:0000256" key="2">
    <source>
        <dbReference type="ARBA" id="ARBA00004370"/>
    </source>
</evidence>
<feature type="repeat" description="ANK" evidence="9">
    <location>
        <begin position="458"/>
        <end position="490"/>
    </location>
</feature>
<dbReference type="STRING" id="6265.A0A0B2V2F9"/>
<keyword evidence="4" id="KW-0597">Phosphoprotein</keyword>
<feature type="repeat" description="ANK" evidence="9">
    <location>
        <begin position="132"/>
        <end position="164"/>
    </location>
</feature>
<dbReference type="OMA" id="FMIKTRA"/>
<evidence type="ECO:0000259" key="11">
    <source>
        <dbReference type="PROSITE" id="PS50017"/>
    </source>
</evidence>
<dbReference type="SUPFAM" id="SSF47986">
    <property type="entry name" value="DEATH domain"/>
    <property type="match status" value="1"/>
</dbReference>
<keyword evidence="6 9" id="KW-0040">ANK repeat</keyword>
<dbReference type="OrthoDB" id="20872at2759"/>
<feature type="compositionally biased region" description="Low complexity" evidence="10">
    <location>
        <begin position="1737"/>
        <end position="1746"/>
    </location>
</feature>
<dbReference type="FunFam" id="2.60.220.30:FF:000001">
    <property type="entry name" value="Ankyrin-3 isoform 2"/>
    <property type="match status" value="1"/>
</dbReference>
<evidence type="ECO:0000256" key="10">
    <source>
        <dbReference type="SAM" id="MobiDB-lite"/>
    </source>
</evidence>
<feature type="repeat" description="ANK" evidence="9">
    <location>
        <begin position="491"/>
        <end position="523"/>
    </location>
</feature>
<feature type="repeat" description="ANK" evidence="9">
    <location>
        <begin position="293"/>
        <end position="325"/>
    </location>
</feature>
<dbReference type="InterPro" id="IPR051165">
    <property type="entry name" value="Multifunctional_ANK_Repeat"/>
</dbReference>
<comment type="subcellular location">
    <subcellularLocation>
        <location evidence="1">Cytoplasm</location>
        <location evidence="1">Cytoskeleton</location>
    </subcellularLocation>
    <subcellularLocation>
        <location evidence="2">Membrane</location>
    </subcellularLocation>
</comment>
<dbReference type="Gene3D" id="2.60.220.30">
    <property type="match status" value="2"/>
</dbReference>
<feature type="repeat" description="ANK" evidence="9">
    <location>
        <begin position="165"/>
        <end position="188"/>
    </location>
</feature>
<dbReference type="Proteomes" id="UP000031036">
    <property type="component" value="Unassembled WGS sequence"/>
</dbReference>
<dbReference type="PANTHER" id="PTHR24123:SF141">
    <property type="entry name" value="ANKYRIN 2, ISOFORM U"/>
    <property type="match status" value="1"/>
</dbReference>
<comment type="caution">
    <text evidence="13">The sequence shown here is derived from an EMBL/GenBank/DDBJ whole genome shotgun (WGS) entry which is preliminary data.</text>
</comment>
<dbReference type="InterPro" id="IPR011029">
    <property type="entry name" value="DEATH-like_dom_sf"/>
</dbReference>
<evidence type="ECO:0000256" key="6">
    <source>
        <dbReference type="ARBA" id="ARBA00023043"/>
    </source>
</evidence>
<protein>
    <submittedName>
        <fullName evidence="13">Ankyrin-2</fullName>
    </submittedName>
</protein>
<feature type="repeat" description="ANK" evidence="9">
    <location>
        <begin position="425"/>
        <end position="457"/>
    </location>
</feature>